<evidence type="ECO:0000313" key="7">
    <source>
        <dbReference type="Proteomes" id="UP001206821"/>
    </source>
</evidence>
<dbReference type="InterPro" id="IPR011332">
    <property type="entry name" value="Ribosomal_zn-bd"/>
</dbReference>
<keyword evidence="7" id="KW-1185">Reference proteome</keyword>
<protein>
    <recommendedName>
        <fullName evidence="4 5">Large ribosomal subunit protein bL33</fullName>
    </recommendedName>
</protein>
<keyword evidence="3 5" id="KW-0687">Ribonucleoprotein</keyword>
<dbReference type="Proteomes" id="UP001206821">
    <property type="component" value="Unassembled WGS sequence"/>
</dbReference>
<dbReference type="SUPFAM" id="SSF57829">
    <property type="entry name" value="Zn-binding ribosomal proteins"/>
    <property type="match status" value="1"/>
</dbReference>
<evidence type="ECO:0000256" key="5">
    <source>
        <dbReference type="HAMAP-Rule" id="MF_00294"/>
    </source>
</evidence>
<comment type="caution">
    <text evidence="6">The sequence shown here is derived from an EMBL/GenBank/DDBJ whole genome shotgun (WGS) entry which is preliminary data.</text>
</comment>
<dbReference type="HAMAP" id="MF_00294">
    <property type="entry name" value="Ribosomal_bL33"/>
    <property type="match status" value="1"/>
</dbReference>
<evidence type="ECO:0000313" key="6">
    <source>
        <dbReference type="EMBL" id="MCT4794744.1"/>
    </source>
</evidence>
<dbReference type="Gene3D" id="2.20.28.120">
    <property type="entry name" value="Ribosomal protein L33"/>
    <property type="match status" value="1"/>
</dbReference>
<dbReference type="Pfam" id="PF00471">
    <property type="entry name" value="Ribosomal_L33"/>
    <property type="match status" value="1"/>
</dbReference>
<evidence type="ECO:0000256" key="2">
    <source>
        <dbReference type="ARBA" id="ARBA00022980"/>
    </source>
</evidence>
<organism evidence="6 7">
    <name type="scientific">Exiguobacterium alkaliphilum</name>
    <dbReference type="NCBI Taxonomy" id="1428684"/>
    <lineage>
        <taxon>Bacteria</taxon>
        <taxon>Bacillati</taxon>
        <taxon>Bacillota</taxon>
        <taxon>Bacilli</taxon>
        <taxon>Bacillales</taxon>
        <taxon>Bacillales Family XII. Incertae Sedis</taxon>
        <taxon>Exiguobacterium</taxon>
    </lineage>
</organism>
<evidence type="ECO:0000256" key="3">
    <source>
        <dbReference type="ARBA" id="ARBA00023274"/>
    </source>
</evidence>
<dbReference type="NCBIfam" id="TIGR01023">
    <property type="entry name" value="rpmG_bact"/>
    <property type="match status" value="1"/>
</dbReference>
<dbReference type="RefSeq" id="WP_081825824.1">
    <property type="nucleotide sequence ID" value="NZ_CP073101.1"/>
</dbReference>
<sequence>MAKKVSLACATCGSRVYSTTKRDDVATRLELNKFCRRCNAHTVHRESK</sequence>
<reference evidence="6 7" key="1">
    <citation type="submission" date="2022-07" db="EMBL/GenBank/DDBJ databases">
        <title>Genomic and pangenome structural analysis of the polyextremophile Exiguobacterium.</title>
        <authorList>
            <person name="Shen L."/>
        </authorList>
    </citation>
    <scope>NUCLEOTIDE SEQUENCE [LARGE SCALE GENOMIC DNA]</scope>
    <source>
        <strain evidence="6 7">12_1</strain>
    </source>
</reference>
<dbReference type="NCBIfam" id="NF001764">
    <property type="entry name" value="PRK00504.1"/>
    <property type="match status" value="1"/>
</dbReference>
<evidence type="ECO:0000256" key="1">
    <source>
        <dbReference type="ARBA" id="ARBA00007596"/>
    </source>
</evidence>
<dbReference type="InterPro" id="IPR038584">
    <property type="entry name" value="Ribosomal_bL33_sf"/>
</dbReference>
<comment type="similarity">
    <text evidence="1 5">Belongs to the bacterial ribosomal protein bL33 family.</text>
</comment>
<evidence type="ECO:0000256" key="4">
    <source>
        <dbReference type="ARBA" id="ARBA00035176"/>
    </source>
</evidence>
<gene>
    <name evidence="5 6" type="primary">rpmG</name>
    <name evidence="6" type="ORF">NQG31_04260</name>
</gene>
<keyword evidence="2 5" id="KW-0689">Ribosomal protein</keyword>
<accession>A0ABT2KWE0</accession>
<dbReference type="InterPro" id="IPR001705">
    <property type="entry name" value="Ribosomal_bL33"/>
</dbReference>
<name>A0ABT2KWE0_9BACL</name>
<proteinExistence type="inferred from homology"/>
<dbReference type="EMBL" id="JANIEK010000010">
    <property type="protein sequence ID" value="MCT4794744.1"/>
    <property type="molecule type" value="Genomic_DNA"/>
</dbReference>
<dbReference type="GO" id="GO:0005840">
    <property type="term" value="C:ribosome"/>
    <property type="evidence" value="ECO:0007669"/>
    <property type="project" value="UniProtKB-KW"/>
</dbReference>